<dbReference type="PANTHER" id="PTHR36836:SF1">
    <property type="entry name" value="COLANIC ACID BIOSYNTHESIS PROTEIN WCAK"/>
    <property type="match status" value="1"/>
</dbReference>
<dbReference type="GO" id="GO:0016740">
    <property type="term" value="F:transferase activity"/>
    <property type="evidence" value="ECO:0007669"/>
    <property type="project" value="UniProtKB-KW"/>
</dbReference>
<keyword evidence="2" id="KW-0808">Transferase</keyword>
<evidence type="ECO:0000313" key="2">
    <source>
        <dbReference type="EMBL" id="WDF04899.1"/>
    </source>
</evidence>
<name>A0ABY7W8X9_9BACI</name>
<gene>
    <name evidence="2" type="ORF">PQ477_05405</name>
</gene>
<dbReference type="PANTHER" id="PTHR36836">
    <property type="entry name" value="COLANIC ACID BIOSYNTHESIS PROTEIN WCAK"/>
    <property type="match status" value="1"/>
</dbReference>
<dbReference type="InterPro" id="IPR007345">
    <property type="entry name" value="Polysacch_pyruvyl_Trfase"/>
</dbReference>
<sequence length="335" mass="38596">MEELESFNSITLVGYYGKNNLGDDLMLASLLEEFPNHQIKILAFDKLIGFDEYKNINEVHIWPNMKRKKMQTFLRAIKGSEAVVWGGGTCFTDEDGDGFFKYMPIAKSLGKKIIYTGVGVGNLKRKNRKLKADFLIKIADFLSLRDEKSYQYVKNVKGNEDKISLVRDPSIKYLQSHFNNDQFGSLNTNTLLIGWRNLEKYKDTQGNNLNNLIREVDSLIERYSCKKIIIMDVDSSYDPIVSGELFERLKGNKSDIEIIYDKESDFKAKMSVILNSRVVITSRLHLGVVCDLANISCYIYNYSPKIEYLWEESDSQSLHLISKDFNIVKKEYLTS</sequence>
<keyword evidence="3" id="KW-1185">Reference proteome</keyword>
<organism evidence="2 3">
    <name type="scientific">Shouchella hunanensis</name>
    <dbReference type="NCBI Taxonomy" id="766894"/>
    <lineage>
        <taxon>Bacteria</taxon>
        <taxon>Bacillati</taxon>
        <taxon>Bacillota</taxon>
        <taxon>Bacilli</taxon>
        <taxon>Bacillales</taxon>
        <taxon>Bacillaceae</taxon>
        <taxon>Shouchella</taxon>
    </lineage>
</organism>
<evidence type="ECO:0000259" key="1">
    <source>
        <dbReference type="Pfam" id="PF04230"/>
    </source>
</evidence>
<accession>A0ABY7W8X9</accession>
<dbReference type="RefSeq" id="WP_274273111.1">
    <property type="nucleotide sequence ID" value="NZ_CP117834.1"/>
</dbReference>
<protein>
    <submittedName>
        <fullName evidence="2">Polysaccharide pyruvyl transferase family protein</fullName>
    </submittedName>
</protein>
<dbReference type="EMBL" id="CP117834">
    <property type="protein sequence ID" value="WDF04899.1"/>
    <property type="molecule type" value="Genomic_DNA"/>
</dbReference>
<evidence type="ECO:0000313" key="3">
    <source>
        <dbReference type="Proteomes" id="UP001215143"/>
    </source>
</evidence>
<dbReference type="Proteomes" id="UP001215143">
    <property type="component" value="Chromosome"/>
</dbReference>
<dbReference type="Pfam" id="PF04230">
    <property type="entry name" value="PS_pyruv_trans"/>
    <property type="match status" value="1"/>
</dbReference>
<feature type="domain" description="Polysaccharide pyruvyl transferase" evidence="1">
    <location>
        <begin position="20"/>
        <end position="303"/>
    </location>
</feature>
<reference evidence="2 3" key="1">
    <citation type="submission" date="2023-02" db="EMBL/GenBank/DDBJ databases">
        <authorList>
            <person name="Liu G."/>
        </authorList>
    </citation>
    <scope>NUCLEOTIDE SEQUENCE [LARGE SCALE GENOMIC DNA]</scope>
    <source>
        <strain evidence="2 3">DSM 23008</strain>
    </source>
</reference>
<proteinExistence type="predicted"/>